<protein>
    <submittedName>
        <fullName evidence="1">Uncharacterized protein</fullName>
    </submittedName>
</protein>
<dbReference type="EMBL" id="CAKOGP040001947">
    <property type="protein sequence ID" value="CAJ1957542.1"/>
    <property type="molecule type" value="Genomic_DNA"/>
</dbReference>
<proteinExistence type="predicted"/>
<organism evidence="1 2">
    <name type="scientific">Cylindrotheca closterium</name>
    <dbReference type="NCBI Taxonomy" id="2856"/>
    <lineage>
        <taxon>Eukaryota</taxon>
        <taxon>Sar</taxon>
        <taxon>Stramenopiles</taxon>
        <taxon>Ochrophyta</taxon>
        <taxon>Bacillariophyta</taxon>
        <taxon>Bacillariophyceae</taxon>
        <taxon>Bacillariophycidae</taxon>
        <taxon>Bacillariales</taxon>
        <taxon>Bacillariaceae</taxon>
        <taxon>Cylindrotheca</taxon>
    </lineage>
</organism>
<sequence>MTDKKFLSFLATVQYDDIQTLEFLLGSYGPGIIGHEGFGFNLVDATTHFGRIEIMYYISNLPPFASLVMEAVGSGKYQGWFASHIAVSNAYITIADLLLSGKCPIVDLNDRSVSLIASESSHTFVKNWTLAILESTQLQSDVNMLLELVADISAPLASLKEHVAQSQCMDIQSWINLGCSTLDEKGKLPFSFRSVILQCVRLGATDLSLWITVRAILKKNNGIFFHKETNSDSVVMISCLDFEGILGDLDLAQCGHSSWATGTEVRDHHTNQNPFVELFDKSSQRGLTAMITKIAIIQGLYSKCLDEFERLLFASATERALRELIPIPGVLNAKLLQEGAEPYDDKNHCLSQTGKVKLQWKARINGKATKQPQRIKKYSLFPIDLERLYALISLDGDAGVIRLCLEHQCNLTANSEIIMTYLASCLKRKDLIEVFLGEIGAVAFESSIDDCWIAAAGATDCGDLLEMHDYLDRIPKNVPEDLLKSKYEELVDNRHFLKRMDTLELEPEATKGVSTDIQENTSLCSCFRLIGRRLVRTMLVGKEFGKWCSF</sequence>
<keyword evidence="2" id="KW-1185">Reference proteome</keyword>
<accession>A0AAD2JJU9</accession>
<dbReference type="Proteomes" id="UP001295423">
    <property type="component" value="Unassembled WGS sequence"/>
</dbReference>
<gene>
    <name evidence="1" type="ORF">CYCCA115_LOCUS16763</name>
</gene>
<evidence type="ECO:0000313" key="2">
    <source>
        <dbReference type="Proteomes" id="UP001295423"/>
    </source>
</evidence>
<name>A0AAD2JJU9_9STRA</name>
<dbReference type="AlphaFoldDB" id="A0AAD2JJU9"/>
<comment type="caution">
    <text evidence="1">The sequence shown here is derived from an EMBL/GenBank/DDBJ whole genome shotgun (WGS) entry which is preliminary data.</text>
</comment>
<evidence type="ECO:0000313" key="1">
    <source>
        <dbReference type="EMBL" id="CAJ1957542.1"/>
    </source>
</evidence>
<reference evidence="1" key="1">
    <citation type="submission" date="2023-08" db="EMBL/GenBank/DDBJ databases">
        <authorList>
            <person name="Audoor S."/>
            <person name="Bilcke G."/>
        </authorList>
    </citation>
    <scope>NUCLEOTIDE SEQUENCE</scope>
</reference>